<organism evidence="1 2">
    <name type="scientific">Grifola frondosa</name>
    <name type="common">Maitake</name>
    <name type="synonym">Polyporus frondosus</name>
    <dbReference type="NCBI Taxonomy" id="5627"/>
    <lineage>
        <taxon>Eukaryota</taxon>
        <taxon>Fungi</taxon>
        <taxon>Dikarya</taxon>
        <taxon>Basidiomycota</taxon>
        <taxon>Agaricomycotina</taxon>
        <taxon>Agaricomycetes</taxon>
        <taxon>Polyporales</taxon>
        <taxon>Grifolaceae</taxon>
        <taxon>Grifola</taxon>
    </lineage>
</organism>
<name>A0A1C7LY37_GRIFR</name>
<keyword evidence="2" id="KW-1185">Reference proteome</keyword>
<dbReference type="EMBL" id="LUGG01000023">
    <property type="protein sequence ID" value="OBZ67754.1"/>
    <property type="molecule type" value="Genomic_DNA"/>
</dbReference>
<gene>
    <name evidence="1" type="ORF">A0H81_12490</name>
</gene>
<accession>A0A1C7LY37</accession>
<dbReference type="AlphaFoldDB" id="A0A1C7LY37"/>
<evidence type="ECO:0000313" key="1">
    <source>
        <dbReference type="EMBL" id="OBZ67754.1"/>
    </source>
</evidence>
<protein>
    <submittedName>
        <fullName evidence="1">Uncharacterized protein</fullName>
    </submittedName>
</protein>
<proteinExistence type="predicted"/>
<evidence type="ECO:0000313" key="2">
    <source>
        <dbReference type="Proteomes" id="UP000092993"/>
    </source>
</evidence>
<dbReference type="Proteomes" id="UP000092993">
    <property type="component" value="Unassembled WGS sequence"/>
</dbReference>
<comment type="caution">
    <text evidence="1">The sequence shown here is derived from an EMBL/GenBank/DDBJ whole genome shotgun (WGS) entry which is preliminary data.</text>
</comment>
<reference evidence="1 2" key="1">
    <citation type="submission" date="2016-03" db="EMBL/GenBank/DDBJ databases">
        <title>Whole genome sequencing of Grifola frondosa 9006-11.</title>
        <authorList>
            <person name="Min B."/>
            <person name="Park H."/>
            <person name="Kim J.-G."/>
            <person name="Cho H."/>
            <person name="Oh Y.-L."/>
            <person name="Kong W.-S."/>
            <person name="Choi I.-G."/>
        </authorList>
    </citation>
    <scope>NUCLEOTIDE SEQUENCE [LARGE SCALE GENOMIC DNA]</scope>
    <source>
        <strain evidence="1 2">9006-11</strain>
    </source>
</reference>
<sequence>MKAYRHAHHVHSISQCCGRPEQIRLLEDFLIRLVCMQMSAVSSRATTLRQSMLPPCSVAFLETMARTWPSVIFIAMDFDVGG</sequence>